<reference evidence="10" key="1">
    <citation type="submission" date="2013-04" db="EMBL/GenBank/DDBJ databases">
        <authorList>
            <person name="Qu J."/>
            <person name="Murali S.C."/>
            <person name="Bandaranaike D."/>
            <person name="Bellair M."/>
            <person name="Blankenburg K."/>
            <person name="Chao H."/>
            <person name="Dinh H."/>
            <person name="Doddapaneni H."/>
            <person name="Downs B."/>
            <person name="Dugan-Rocha S."/>
            <person name="Elkadiri S."/>
            <person name="Gnanaolivu R.D."/>
            <person name="Hernandez B."/>
            <person name="Javaid M."/>
            <person name="Jayaseelan J.C."/>
            <person name="Lee S."/>
            <person name="Li M."/>
            <person name="Ming W."/>
            <person name="Munidasa M."/>
            <person name="Muniz J."/>
            <person name="Nguyen L."/>
            <person name="Ongeri F."/>
            <person name="Osuji N."/>
            <person name="Pu L.-L."/>
            <person name="Puazo M."/>
            <person name="Qu C."/>
            <person name="Quiroz J."/>
            <person name="Raj R."/>
            <person name="Weissenberger G."/>
            <person name="Xin Y."/>
            <person name="Zou X."/>
            <person name="Han Y."/>
            <person name="Richards S."/>
            <person name="Worley K."/>
            <person name="Muzny D."/>
            <person name="Gibbs R."/>
        </authorList>
    </citation>
    <scope>NUCLEOTIDE SEQUENCE</scope>
    <source>
        <strain evidence="10">Sampled in the wild</strain>
    </source>
</reference>
<dbReference type="GO" id="GO:0003887">
    <property type="term" value="F:DNA-directed DNA polymerase activity"/>
    <property type="evidence" value="ECO:0007669"/>
    <property type="project" value="UniProtKB-KW"/>
</dbReference>
<dbReference type="PANTHER" id="PTHR33568">
    <property type="entry name" value="DNA POLYMERASE"/>
    <property type="match status" value="1"/>
</dbReference>
<sequence length="325" mass="37390">MALSKLPSALGLGKLLAKVYFPDFFNRRENADYRGPLPPVEMYWIDSMTSKEMVDFLTWHELDPFREAFTIASACMSVFQMLFLKPDAAAIIPAGGYCLADRQSRKALSWLQWEEKQRYICIQHAAYGREARVMGKKADGLWENTVFKFHGCLFLGCIACFPDRTQRIIDGPKETMATRFEAMVRKTSDLRNAGFEVVEKWDCDFDLEIHVNENLLEFLSNNPLPTEPPINSRDAFYGGRTNCIRLHHKGDVASGETIRYLDVCSLYPFVNKYRKYPVGHPKIFVGEDCPKLDEVEGIVRCEFTFINCLALQKKYLLQDVDLKNF</sequence>
<evidence type="ECO:0000259" key="9">
    <source>
        <dbReference type="Pfam" id="PF03175"/>
    </source>
</evidence>
<evidence type="ECO:0000256" key="7">
    <source>
        <dbReference type="ARBA" id="ARBA00023125"/>
    </source>
</evidence>
<reference evidence="10" key="2">
    <citation type="submission" date="2017-10" db="EMBL/GenBank/DDBJ databases">
        <title>Ladona fulva Genome sequencing and assembly.</title>
        <authorList>
            <person name="Murali S."/>
            <person name="Richards S."/>
            <person name="Bandaranaike D."/>
            <person name="Bellair M."/>
            <person name="Blankenburg K."/>
            <person name="Chao H."/>
            <person name="Dinh H."/>
            <person name="Doddapaneni H."/>
            <person name="Dugan-Rocha S."/>
            <person name="Elkadiri S."/>
            <person name="Gnanaolivu R."/>
            <person name="Hernandez B."/>
            <person name="Skinner E."/>
            <person name="Javaid M."/>
            <person name="Lee S."/>
            <person name="Li M."/>
            <person name="Ming W."/>
            <person name="Munidasa M."/>
            <person name="Muniz J."/>
            <person name="Nguyen L."/>
            <person name="Hughes D."/>
            <person name="Osuji N."/>
            <person name="Pu L.-L."/>
            <person name="Puazo M."/>
            <person name="Qu C."/>
            <person name="Quiroz J."/>
            <person name="Raj R."/>
            <person name="Weissenberger G."/>
            <person name="Xin Y."/>
            <person name="Zou X."/>
            <person name="Han Y."/>
            <person name="Worley K."/>
            <person name="Muzny D."/>
            <person name="Gibbs R."/>
        </authorList>
    </citation>
    <scope>NUCLEOTIDE SEQUENCE</scope>
    <source>
        <strain evidence="10">Sampled in the wild</strain>
    </source>
</reference>
<dbReference type="OrthoDB" id="6119432at2759"/>
<keyword evidence="4" id="KW-0548">Nucleotidyltransferase</keyword>
<evidence type="ECO:0000256" key="4">
    <source>
        <dbReference type="ARBA" id="ARBA00022695"/>
    </source>
</evidence>
<dbReference type="EMBL" id="KZ308965">
    <property type="protein sequence ID" value="KAG8235912.1"/>
    <property type="molecule type" value="Genomic_DNA"/>
</dbReference>
<evidence type="ECO:0000313" key="10">
    <source>
        <dbReference type="EMBL" id="KAG8235912.1"/>
    </source>
</evidence>
<evidence type="ECO:0000256" key="1">
    <source>
        <dbReference type="ARBA" id="ARBA00005755"/>
    </source>
</evidence>
<dbReference type="GO" id="GO:0003677">
    <property type="term" value="F:DNA binding"/>
    <property type="evidence" value="ECO:0007669"/>
    <property type="project" value="UniProtKB-KW"/>
</dbReference>
<keyword evidence="7" id="KW-0238">DNA-binding</keyword>
<feature type="domain" description="DNA-directed DNA polymerase family B mitochondria/virus" evidence="9">
    <location>
        <begin position="233"/>
        <end position="304"/>
    </location>
</feature>
<dbReference type="InterPro" id="IPR004868">
    <property type="entry name" value="DNA-dir_DNA_pol_B_mt/vir"/>
</dbReference>
<keyword evidence="6" id="KW-0239">DNA-directed DNA polymerase</keyword>
<dbReference type="PANTHER" id="PTHR33568:SF3">
    <property type="entry name" value="DNA-DIRECTED DNA POLYMERASE"/>
    <property type="match status" value="1"/>
</dbReference>
<gene>
    <name evidence="10" type="ORF">J437_LFUL016233</name>
</gene>
<keyword evidence="5" id="KW-0235">DNA replication</keyword>
<evidence type="ECO:0000256" key="6">
    <source>
        <dbReference type="ARBA" id="ARBA00022932"/>
    </source>
</evidence>
<dbReference type="InterPro" id="IPR043502">
    <property type="entry name" value="DNA/RNA_pol_sf"/>
</dbReference>
<dbReference type="EC" id="2.7.7.7" evidence="2"/>
<dbReference type="Proteomes" id="UP000792457">
    <property type="component" value="Unassembled WGS sequence"/>
</dbReference>
<dbReference type="SUPFAM" id="SSF56672">
    <property type="entry name" value="DNA/RNA polymerases"/>
    <property type="match status" value="1"/>
</dbReference>
<comment type="similarity">
    <text evidence="1">Belongs to the DNA polymerase type-B family.</text>
</comment>
<comment type="catalytic activity">
    <reaction evidence="8">
        <text>DNA(n) + a 2'-deoxyribonucleoside 5'-triphosphate = DNA(n+1) + diphosphate</text>
        <dbReference type="Rhea" id="RHEA:22508"/>
        <dbReference type="Rhea" id="RHEA-COMP:17339"/>
        <dbReference type="Rhea" id="RHEA-COMP:17340"/>
        <dbReference type="ChEBI" id="CHEBI:33019"/>
        <dbReference type="ChEBI" id="CHEBI:61560"/>
        <dbReference type="ChEBI" id="CHEBI:173112"/>
        <dbReference type="EC" id="2.7.7.7"/>
    </reaction>
</comment>
<evidence type="ECO:0000313" key="11">
    <source>
        <dbReference type="Proteomes" id="UP000792457"/>
    </source>
</evidence>
<proteinExistence type="inferred from homology"/>
<keyword evidence="3" id="KW-0808">Transferase</keyword>
<accession>A0A8K0P7F3</accession>
<dbReference type="GO" id="GO:0006260">
    <property type="term" value="P:DNA replication"/>
    <property type="evidence" value="ECO:0007669"/>
    <property type="project" value="UniProtKB-KW"/>
</dbReference>
<keyword evidence="11" id="KW-1185">Reference proteome</keyword>
<organism evidence="10 11">
    <name type="scientific">Ladona fulva</name>
    <name type="common">Scarce chaser dragonfly</name>
    <name type="synonym">Libellula fulva</name>
    <dbReference type="NCBI Taxonomy" id="123851"/>
    <lineage>
        <taxon>Eukaryota</taxon>
        <taxon>Metazoa</taxon>
        <taxon>Ecdysozoa</taxon>
        <taxon>Arthropoda</taxon>
        <taxon>Hexapoda</taxon>
        <taxon>Insecta</taxon>
        <taxon>Pterygota</taxon>
        <taxon>Palaeoptera</taxon>
        <taxon>Odonata</taxon>
        <taxon>Epiprocta</taxon>
        <taxon>Anisoptera</taxon>
        <taxon>Libelluloidea</taxon>
        <taxon>Libellulidae</taxon>
        <taxon>Ladona</taxon>
    </lineage>
</organism>
<protein>
    <recommendedName>
        <fullName evidence="2">DNA-directed DNA polymerase</fullName>
        <ecNumber evidence="2">2.7.7.7</ecNumber>
    </recommendedName>
</protein>
<evidence type="ECO:0000256" key="8">
    <source>
        <dbReference type="ARBA" id="ARBA00049244"/>
    </source>
</evidence>
<comment type="caution">
    <text evidence="10">The sequence shown here is derived from an EMBL/GenBank/DDBJ whole genome shotgun (WGS) entry which is preliminary data.</text>
</comment>
<name>A0A8K0P7F3_LADFU</name>
<evidence type="ECO:0000256" key="2">
    <source>
        <dbReference type="ARBA" id="ARBA00012417"/>
    </source>
</evidence>
<dbReference type="GO" id="GO:0000166">
    <property type="term" value="F:nucleotide binding"/>
    <property type="evidence" value="ECO:0007669"/>
    <property type="project" value="InterPro"/>
</dbReference>
<dbReference type="Pfam" id="PF03175">
    <property type="entry name" value="DNA_pol_B_2"/>
    <property type="match status" value="1"/>
</dbReference>
<evidence type="ECO:0000256" key="5">
    <source>
        <dbReference type="ARBA" id="ARBA00022705"/>
    </source>
</evidence>
<dbReference type="AlphaFoldDB" id="A0A8K0P7F3"/>
<evidence type="ECO:0000256" key="3">
    <source>
        <dbReference type="ARBA" id="ARBA00022679"/>
    </source>
</evidence>